<feature type="region of interest" description="Disordered" evidence="1">
    <location>
        <begin position="1"/>
        <end position="20"/>
    </location>
</feature>
<gene>
    <name evidence="2" type="primary">Vigan.08G271100</name>
    <name evidence="2" type="ORF">VIGAN_08271100</name>
</gene>
<proteinExistence type="predicted"/>
<evidence type="ECO:0000313" key="2">
    <source>
        <dbReference type="EMBL" id="BAT95885.1"/>
    </source>
</evidence>
<name>A0A0S3SSV0_PHAAN</name>
<protein>
    <submittedName>
        <fullName evidence="2">Uncharacterized protein</fullName>
    </submittedName>
</protein>
<evidence type="ECO:0000256" key="1">
    <source>
        <dbReference type="SAM" id="MobiDB-lite"/>
    </source>
</evidence>
<evidence type="ECO:0000313" key="3">
    <source>
        <dbReference type="Proteomes" id="UP000291084"/>
    </source>
</evidence>
<sequence length="70" mass="7931">KAWEQLGFAQEKNAATRPMSKTAARPEGFLFQQPCLWEHLSAWRGSSSEVLHFGCFSFSILEEEATHMEG</sequence>
<reference evidence="2 3" key="1">
    <citation type="journal article" date="2015" name="Sci. Rep.">
        <title>The power of single molecule real-time sequencing technology in the de novo assembly of a eukaryotic genome.</title>
        <authorList>
            <person name="Sakai H."/>
            <person name="Naito K."/>
            <person name="Ogiso-Tanaka E."/>
            <person name="Takahashi Y."/>
            <person name="Iseki K."/>
            <person name="Muto C."/>
            <person name="Satou K."/>
            <person name="Teruya K."/>
            <person name="Shiroma A."/>
            <person name="Shimoji M."/>
            <person name="Hirano T."/>
            <person name="Itoh T."/>
            <person name="Kaga A."/>
            <person name="Tomooka N."/>
        </authorList>
    </citation>
    <scope>NUCLEOTIDE SEQUENCE [LARGE SCALE GENOMIC DNA]</scope>
    <source>
        <strain evidence="3">cv. Shumari</strain>
    </source>
</reference>
<feature type="non-terminal residue" evidence="2">
    <location>
        <position position="1"/>
    </location>
</feature>
<keyword evidence="3" id="KW-1185">Reference proteome</keyword>
<dbReference type="Proteomes" id="UP000291084">
    <property type="component" value="Chromosome 8"/>
</dbReference>
<organism evidence="2 3">
    <name type="scientific">Vigna angularis var. angularis</name>
    <dbReference type="NCBI Taxonomy" id="157739"/>
    <lineage>
        <taxon>Eukaryota</taxon>
        <taxon>Viridiplantae</taxon>
        <taxon>Streptophyta</taxon>
        <taxon>Embryophyta</taxon>
        <taxon>Tracheophyta</taxon>
        <taxon>Spermatophyta</taxon>
        <taxon>Magnoliopsida</taxon>
        <taxon>eudicotyledons</taxon>
        <taxon>Gunneridae</taxon>
        <taxon>Pentapetalae</taxon>
        <taxon>rosids</taxon>
        <taxon>fabids</taxon>
        <taxon>Fabales</taxon>
        <taxon>Fabaceae</taxon>
        <taxon>Papilionoideae</taxon>
        <taxon>50 kb inversion clade</taxon>
        <taxon>NPAAA clade</taxon>
        <taxon>indigoferoid/millettioid clade</taxon>
        <taxon>Phaseoleae</taxon>
        <taxon>Vigna</taxon>
    </lineage>
</organism>
<dbReference type="AlphaFoldDB" id="A0A0S3SSV0"/>
<accession>A0A0S3SSV0</accession>
<dbReference type="EMBL" id="AP015041">
    <property type="protein sequence ID" value="BAT95885.1"/>
    <property type="molecule type" value="Genomic_DNA"/>
</dbReference>